<evidence type="ECO:0000256" key="1">
    <source>
        <dbReference type="SAM" id="Phobius"/>
    </source>
</evidence>
<name>A0A1E5T6N4_9BACT</name>
<sequence>MCYGLNFLVMKIISTFILLVSISFLNIQEVKYQGEWDNYSRWTTFEGSWKIIKSDNGHKLVLGDDFEAKKAPDLKIFLSKAKLDDIESKNALKIGEPVLVAKLTAYKGKATYDIPASIDVSKYQTIMVHCEEYSKFWGGSALK</sequence>
<dbReference type="OrthoDB" id="155521at2"/>
<keyword evidence="1" id="KW-1133">Transmembrane helix</keyword>
<dbReference type="Pfam" id="PF10517">
    <property type="entry name" value="DM13"/>
    <property type="match status" value="1"/>
</dbReference>
<protein>
    <recommendedName>
        <fullName evidence="2">DM13 domain-containing protein</fullName>
    </recommendedName>
</protein>
<proteinExistence type="predicted"/>
<accession>A0A1E5T6N4</accession>
<dbReference type="STRING" id="1563681.BFP71_05150"/>
<evidence type="ECO:0000313" key="3">
    <source>
        <dbReference type="EMBL" id="OEK07045.1"/>
    </source>
</evidence>
<evidence type="ECO:0000313" key="4">
    <source>
        <dbReference type="Proteomes" id="UP000095552"/>
    </source>
</evidence>
<evidence type="ECO:0000259" key="2">
    <source>
        <dbReference type="PROSITE" id="PS51549"/>
    </source>
</evidence>
<feature type="transmembrane region" description="Helical" evidence="1">
    <location>
        <begin position="6"/>
        <end position="27"/>
    </location>
</feature>
<gene>
    <name evidence="3" type="ORF">BFP71_05150</name>
</gene>
<feature type="domain" description="DM13" evidence="2">
    <location>
        <begin position="34"/>
        <end position="143"/>
    </location>
</feature>
<dbReference type="InterPro" id="IPR019545">
    <property type="entry name" value="DM13_domain"/>
</dbReference>
<dbReference type="EMBL" id="MDGQ01000003">
    <property type="protein sequence ID" value="OEK07045.1"/>
    <property type="molecule type" value="Genomic_DNA"/>
</dbReference>
<dbReference type="PROSITE" id="PS51549">
    <property type="entry name" value="DM13"/>
    <property type="match status" value="1"/>
</dbReference>
<reference evidence="3 4" key="1">
    <citation type="submission" date="2016-08" db="EMBL/GenBank/DDBJ databases">
        <title>Draft genome of Fabibacter sp. strain SK-8.</title>
        <authorList>
            <person name="Wong S.-K."/>
            <person name="Hamasaki K."/>
            <person name="Yoshizawa S."/>
        </authorList>
    </citation>
    <scope>NUCLEOTIDE SEQUENCE [LARGE SCALE GENOMIC DNA]</scope>
    <source>
        <strain evidence="3 4">SK-8</strain>
    </source>
</reference>
<comment type="caution">
    <text evidence="3">The sequence shown here is derived from an EMBL/GenBank/DDBJ whole genome shotgun (WGS) entry which is preliminary data.</text>
</comment>
<organism evidence="3 4">
    <name type="scientific">Roseivirga misakiensis</name>
    <dbReference type="NCBI Taxonomy" id="1563681"/>
    <lineage>
        <taxon>Bacteria</taxon>
        <taxon>Pseudomonadati</taxon>
        <taxon>Bacteroidota</taxon>
        <taxon>Cytophagia</taxon>
        <taxon>Cytophagales</taxon>
        <taxon>Roseivirgaceae</taxon>
        <taxon>Roseivirga</taxon>
    </lineage>
</organism>
<keyword evidence="1" id="KW-0472">Membrane</keyword>
<keyword evidence="1" id="KW-0812">Transmembrane</keyword>
<dbReference type="Proteomes" id="UP000095552">
    <property type="component" value="Unassembled WGS sequence"/>
</dbReference>
<dbReference type="AlphaFoldDB" id="A0A1E5T6N4"/>
<keyword evidence="4" id="KW-1185">Reference proteome</keyword>